<dbReference type="GO" id="GO:0090729">
    <property type="term" value="F:toxin activity"/>
    <property type="evidence" value="ECO:0007669"/>
    <property type="project" value="UniProtKB-KW"/>
</dbReference>
<dbReference type="AlphaFoldDB" id="A0A346CJ56"/>
<name>A0A346CJ56_CONER</name>
<feature type="chain" id="PRO_5016716231" evidence="1">
    <location>
        <begin position="22"/>
        <end position="78"/>
    </location>
</feature>
<accession>A0A346CJ56</accession>
<evidence type="ECO:0000256" key="1">
    <source>
        <dbReference type="SAM" id="SignalP"/>
    </source>
</evidence>
<protein>
    <submittedName>
        <fullName evidence="2">Conotoxin superfamily A</fullName>
    </submittedName>
</protein>
<dbReference type="GO" id="GO:0005576">
    <property type="term" value="C:extracellular region"/>
    <property type="evidence" value="ECO:0007669"/>
    <property type="project" value="UniProtKB-SubCell"/>
</dbReference>
<reference evidence="2" key="1">
    <citation type="journal article" date="2018" name="Genome Biol. Evol.">
        <title>Conotoxin diversity in Chelyconus ermineus (Born, 1778) and the convergent origin of piscivory in the Atlantic and Indo-Pacific cones.</title>
        <authorList>
            <person name="Abalde S."/>
            <person name="Tenorio M.J."/>
            <person name="Afonso C.M."/>
            <person name="Zardoya R."/>
        </authorList>
    </citation>
    <scope>NUCLEOTIDE SEQUENCE</scope>
    <source>
        <strain evidence="2">Cerm_268</strain>
    </source>
</reference>
<dbReference type="Pfam" id="PF07829">
    <property type="entry name" value="Toxin_14"/>
    <property type="match status" value="1"/>
</dbReference>
<dbReference type="InterPro" id="IPR012498">
    <property type="entry name" value="Toxin_14"/>
</dbReference>
<proteinExistence type="evidence at transcript level"/>
<sequence>MGMRMMFIVFLLVVLATTVVSFTSDRASDDRNTNDKASRLLSHVVRGCCGKYPNAACHPCGCTVGRPPYCDRPSGGGR</sequence>
<keyword evidence="1" id="KW-0732">Signal</keyword>
<organism evidence="2">
    <name type="scientific">Conus ermineus</name>
    <name type="common">Agate cone</name>
    <name type="synonym">Chelyconus ermineus</name>
    <dbReference type="NCBI Taxonomy" id="55423"/>
    <lineage>
        <taxon>Eukaryota</taxon>
        <taxon>Metazoa</taxon>
        <taxon>Spiralia</taxon>
        <taxon>Lophotrochozoa</taxon>
        <taxon>Mollusca</taxon>
        <taxon>Gastropoda</taxon>
        <taxon>Caenogastropoda</taxon>
        <taxon>Neogastropoda</taxon>
        <taxon>Conoidea</taxon>
        <taxon>Conidae</taxon>
        <taxon>Conus</taxon>
        <taxon>Chelyconus</taxon>
    </lineage>
</organism>
<dbReference type="EMBL" id="MH360556">
    <property type="protein sequence ID" value="AXL95605.1"/>
    <property type="molecule type" value="mRNA"/>
</dbReference>
<evidence type="ECO:0000313" key="2">
    <source>
        <dbReference type="EMBL" id="AXL95605.1"/>
    </source>
</evidence>
<dbReference type="GO" id="GO:0030550">
    <property type="term" value="F:acetylcholine receptor inhibitor activity"/>
    <property type="evidence" value="ECO:0007669"/>
    <property type="project" value="InterPro"/>
</dbReference>
<feature type="signal peptide" evidence="1">
    <location>
        <begin position="1"/>
        <end position="21"/>
    </location>
</feature>